<dbReference type="Proteomes" id="UP000193944">
    <property type="component" value="Unassembled WGS sequence"/>
</dbReference>
<dbReference type="PROSITE" id="PS00678">
    <property type="entry name" value="WD_REPEATS_1"/>
    <property type="match status" value="3"/>
</dbReference>
<dbReference type="GO" id="GO:0034388">
    <property type="term" value="C:Pwp2p-containing subcomplex of 90S preribosome"/>
    <property type="evidence" value="ECO:0007669"/>
    <property type="project" value="EnsemblFungi"/>
</dbReference>
<dbReference type="InterPro" id="IPR011047">
    <property type="entry name" value="Quinoprotein_ADH-like_sf"/>
</dbReference>
<dbReference type="PROSITE" id="PS50294">
    <property type="entry name" value="WD_REPEATS_REGION"/>
    <property type="match status" value="8"/>
</dbReference>
<feature type="repeat" description="WD" evidence="5">
    <location>
        <begin position="259"/>
        <end position="285"/>
    </location>
</feature>
<dbReference type="CDD" id="cd00200">
    <property type="entry name" value="WD40"/>
    <property type="match status" value="2"/>
</dbReference>
<dbReference type="GO" id="GO:0032040">
    <property type="term" value="C:small-subunit processome"/>
    <property type="evidence" value="ECO:0007669"/>
    <property type="project" value="EnsemblFungi"/>
</dbReference>
<keyword evidence="2 5" id="KW-0853">WD repeat</keyword>
<dbReference type="SMART" id="SM00320">
    <property type="entry name" value="WD40"/>
    <property type="match status" value="12"/>
</dbReference>
<feature type="repeat" description="WD" evidence="5">
    <location>
        <begin position="560"/>
        <end position="601"/>
    </location>
</feature>
<feature type="domain" description="U3 small nucleolar RNA-associated protein 13 C-terminal" evidence="6">
    <location>
        <begin position="655"/>
        <end position="795"/>
    </location>
</feature>
<comment type="subcellular location">
    <subcellularLocation>
        <location evidence="1">Nucleus</location>
        <location evidence="1">Nucleolus</location>
    </subcellularLocation>
</comment>
<dbReference type="PANTHER" id="PTHR19854">
    <property type="entry name" value="TRANSDUCIN BETA-LIKE 3"/>
    <property type="match status" value="1"/>
</dbReference>
<dbReference type="GO" id="GO:0000480">
    <property type="term" value="P:endonucleolytic cleavage in 5'-ETS of tricistronic rRNA transcript (SSU-rRNA, 5.8S rRNA, LSU-rRNA)"/>
    <property type="evidence" value="ECO:0007669"/>
    <property type="project" value="EnsemblFungi"/>
</dbReference>
<evidence type="ECO:0000256" key="3">
    <source>
        <dbReference type="ARBA" id="ARBA00022737"/>
    </source>
</evidence>
<dbReference type="EMBL" id="MCFG01000270">
    <property type="protein sequence ID" value="ORX76977.1"/>
    <property type="molecule type" value="Genomic_DNA"/>
</dbReference>
<dbReference type="PRINTS" id="PR00320">
    <property type="entry name" value="GPROTEINBRPT"/>
</dbReference>
<feature type="repeat" description="WD" evidence="5">
    <location>
        <begin position="518"/>
        <end position="559"/>
    </location>
</feature>
<reference evidence="7 8" key="2">
    <citation type="submission" date="2016-08" db="EMBL/GenBank/DDBJ databases">
        <title>Pervasive Adenine N6-methylation of Active Genes in Fungi.</title>
        <authorList>
            <consortium name="DOE Joint Genome Institute"/>
            <person name="Mondo S.J."/>
            <person name="Dannebaum R.O."/>
            <person name="Kuo R.C."/>
            <person name="Labutti K."/>
            <person name="Haridas S."/>
            <person name="Kuo A."/>
            <person name="Salamov A."/>
            <person name="Ahrendt S.R."/>
            <person name="Lipzen A."/>
            <person name="Sullivan W."/>
            <person name="Andreopoulos W.B."/>
            <person name="Clum A."/>
            <person name="Lindquist E."/>
            <person name="Daum C."/>
            <person name="Ramamoorthy G.K."/>
            <person name="Gryganskyi A."/>
            <person name="Culley D."/>
            <person name="Magnuson J.K."/>
            <person name="James T.Y."/>
            <person name="O'Malley M.A."/>
            <person name="Stajich J.E."/>
            <person name="Spatafora J.W."/>
            <person name="Visel A."/>
            <person name="Grigoriev I.V."/>
        </authorList>
    </citation>
    <scope>NUCLEOTIDE SEQUENCE [LARGE SCALE GENOMIC DNA]</scope>
    <source>
        <strain evidence="7 8">S4</strain>
    </source>
</reference>
<evidence type="ECO:0000256" key="4">
    <source>
        <dbReference type="ARBA" id="ARBA00023242"/>
    </source>
</evidence>
<dbReference type="PROSITE" id="PS50082">
    <property type="entry name" value="WD_REPEATS_2"/>
    <property type="match status" value="11"/>
</dbReference>
<dbReference type="SUPFAM" id="SSF50998">
    <property type="entry name" value="Quinoprotein alcohol dehydrogenase-like"/>
    <property type="match status" value="2"/>
</dbReference>
<dbReference type="PANTHER" id="PTHR19854:SF15">
    <property type="entry name" value="TRANSDUCIN BETA-LIKE PROTEIN 3"/>
    <property type="match status" value="1"/>
</dbReference>
<evidence type="ECO:0000259" key="6">
    <source>
        <dbReference type="Pfam" id="PF08625"/>
    </source>
</evidence>
<protein>
    <submittedName>
        <fullName evidence="7">WD40 repeat-like protein</fullName>
    </submittedName>
</protein>
<dbReference type="Pfam" id="PF08625">
    <property type="entry name" value="Utp13"/>
    <property type="match status" value="1"/>
</dbReference>
<evidence type="ECO:0000313" key="8">
    <source>
        <dbReference type="Proteomes" id="UP000193944"/>
    </source>
</evidence>
<keyword evidence="8" id="KW-1185">Reference proteome</keyword>
<keyword evidence="3" id="KW-0677">Repeat</keyword>
<feature type="repeat" description="WD" evidence="5">
    <location>
        <begin position="192"/>
        <end position="233"/>
    </location>
</feature>
<dbReference type="STRING" id="1754192.A0A1Y1WTW5"/>
<dbReference type="InterPro" id="IPR001680">
    <property type="entry name" value="WD40_rpt"/>
</dbReference>
<feature type="repeat" description="WD" evidence="5">
    <location>
        <begin position="423"/>
        <end position="465"/>
    </location>
</feature>
<feature type="repeat" description="WD" evidence="5">
    <location>
        <begin position="476"/>
        <end position="517"/>
    </location>
</feature>
<organism evidence="7 8">
    <name type="scientific">Anaeromyces robustus</name>
    <dbReference type="NCBI Taxonomy" id="1754192"/>
    <lineage>
        <taxon>Eukaryota</taxon>
        <taxon>Fungi</taxon>
        <taxon>Fungi incertae sedis</taxon>
        <taxon>Chytridiomycota</taxon>
        <taxon>Chytridiomycota incertae sedis</taxon>
        <taxon>Neocallimastigomycetes</taxon>
        <taxon>Neocallimastigales</taxon>
        <taxon>Neocallimastigaceae</taxon>
        <taxon>Anaeromyces</taxon>
    </lineage>
</organism>
<dbReference type="Pfam" id="PF00400">
    <property type="entry name" value="WD40"/>
    <property type="match status" value="9"/>
</dbReference>
<feature type="repeat" description="WD" evidence="5">
    <location>
        <begin position="104"/>
        <end position="145"/>
    </location>
</feature>
<name>A0A1Y1WTW5_9FUNG</name>
<feature type="repeat" description="WD" evidence="5">
    <location>
        <begin position="146"/>
        <end position="182"/>
    </location>
</feature>
<evidence type="ECO:0000256" key="5">
    <source>
        <dbReference type="PROSITE-ProRule" id="PRU00221"/>
    </source>
</evidence>
<reference evidence="7 8" key="1">
    <citation type="submission" date="2016-08" db="EMBL/GenBank/DDBJ databases">
        <title>A Parts List for Fungal Cellulosomes Revealed by Comparative Genomics.</title>
        <authorList>
            <consortium name="DOE Joint Genome Institute"/>
            <person name="Haitjema C.H."/>
            <person name="Gilmore S.P."/>
            <person name="Henske J.K."/>
            <person name="Solomon K.V."/>
            <person name="De Groot R."/>
            <person name="Kuo A."/>
            <person name="Mondo S.J."/>
            <person name="Salamov A.A."/>
            <person name="Labutti K."/>
            <person name="Zhao Z."/>
            <person name="Chiniquy J."/>
            <person name="Barry K."/>
            <person name="Brewer H.M."/>
            <person name="Purvine S.O."/>
            <person name="Wright A.T."/>
            <person name="Boxma B."/>
            <person name="Van Alen T."/>
            <person name="Hackstein J.H."/>
            <person name="Baker S.E."/>
            <person name="Grigoriev I.V."/>
            <person name="O'Malley M.A."/>
        </authorList>
    </citation>
    <scope>NUCLEOTIDE SEQUENCE [LARGE SCALE GENOMIC DNA]</scope>
    <source>
        <strain evidence="7 8">S4</strain>
    </source>
</reference>
<feature type="repeat" description="WD" evidence="5">
    <location>
        <begin position="374"/>
        <end position="415"/>
    </location>
</feature>
<gene>
    <name evidence="7" type="ORF">BCR32DRAFT_223800</name>
</gene>
<dbReference type="FunFam" id="2.130.10.10:FF:000230">
    <property type="entry name" value="Transducin beta-like protein 3"/>
    <property type="match status" value="1"/>
</dbReference>
<accession>A0A1Y1WTW5</accession>
<dbReference type="OrthoDB" id="5414888at2759"/>
<evidence type="ECO:0000313" key="7">
    <source>
        <dbReference type="EMBL" id="ORX76977.1"/>
    </source>
</evidence>
<evidence type="ECO:0000256" key="1">
    <source>
        <dbReference type="ARBA" id="ARBA00004604"/>
    </source>
</evidence>
<dbReference type="InterPro" id="IPR019775">
    <property type="entry name" value="WD40_repeat_CS"/>
</dbReference>
<dbReference type="Gene3D" id="2.130.10.10">
    <property type="entry name" value="YVTN repeat-like/Quinoprotein amine dehydrogenase"/>
    <property type="match status" value="3"/>
</dbReference>
<dbReference type="AlphaFoldDB" id="A0A1Y1WTW5"/>
<evidence type="ECO:0000256" key="2">
    <source>
        <dbReference type="ARBA" id="ARBA00022574"/>
    </source>
</evidence>
<feature type="repeat" description="WD" evidence="5">
    <location>
        <begin position="62"/>
        <end position="103"/>
    </location>
</feature>
<sequence length="809" mass="91649">MANSEDFQKIVLKTNFIPSKVIETIYTGGKIQITSDEKYLITSLGEDVNVIDLETNDVVHQLEGNADTVSCFCVRPDNKGLVSAHRSLLLKYWDLETGLIVRSWKAHEAPVIAMDFDPTSTLVATGSADSTIKIWDVEKGYCTHNFRGHSGVISVLKFHFMPDKLELYSGSDDCQIRIWDLRKKMYVCVAALDTHVSVIRGLDVTTDGKYLISGARDKIVSITDLSNYKTLRSFPVFETVEAIGIVDEKYIPEDKRTKDGVYFYTGGEKGIIRIWNFSNGQCIRAQREGENGINNQINDVMYCKNSDQIVAVTSDQNILFYNINDFNRTRQIIGYNDEIIGLTTLGENEEYLAVASNSEQVRIYNLDSLDSDILLGHESIVICIDSSYDGKMLVTGSKDSNVFLWDIDMKKPRDERYKLLAECVGHTEAIGAVALSKKRNQFILTGSQDRTIKCWDITNLKKDNEVVTRLTSVYTVTAHDKDINSIDIAPNDKLFASGSQDKTAKIWSTADGSLLATLRGHRRGIWCVKFSPVDQVLATSSSDKTIKIWSLIDSSCLKTFEGHTNSVLQVSFLTSGMQLISSGSDGLVKLWTIKTNSCENTFDNHDDKVWALIPKKDEKYVITGGADSKINIWEDYTKQELEEKQKANEELILKEQDLSNFIMKKDYKNAIILSMELDQPFRLMQLFSEVLYQKKDPESILGLEAVDDVIFNLSNEQLEKLLLYIRDWNTNSKHSTVAQTVLNAILSYYDQEVLLKLPKLNEILDSLIPYTERHYKHSEQLMIDSNIIDFTLHSMDMLTSLDEFEDTIN</sequence>
<proteinExistence type="predicted"/>
<dbReference type="InterPro" id="IPR020472">
    <property type="entry name" value="WD40_PAC1"/>
</dbReference>
<feature type="repeat" description="WD" evidence="5">
    <location>
        <begin position="602"/>
        <end position="643"/>
    </location>
</feature>
<comment type="caution">
    <text evidence="7">The sequence shown here is derived from an EMBL/GenBank/DDBJ whole genome shotgun (WGS) entry which is preliminary data.</text>
</comment>
<dbReference type="GO" id="GO:0000447">
    <property type="term" value="P:endonucleolytic cleavage in ITS1 to separate SSU-rRNA from 5.8S rRNA and LSU-rRNA from tricistronic rRNA transcript (SSU-rRNA, 5.8S rRNA, LSU-rRNA)"/>
    <property type="evidence" value="ECO:0007669"/>
    <property type="project" value="EnsemblFungi"/>
</dbReference>
<dbReference type="InterPro" id="IPR013934">
    <property type="entry name" value="Utp13_C"/>
</dbReference>
<dbReference type="InterPro" id="IPR015943">
    <property type="entry name" value="WD40/YVTN_repeat-like_dom_sf"/>
</dbReference>
<dbReference type="GO" id="GO:0000472">
    <property type="term" value="P:endonucleolytic cleavage to generate mature 5'-end of SSU-rRNA from (SSU-rRNA, 5.8S rRNA, LSU-rRNA)"/>
    <property type="evidence" value="ECO:0007669"/>
    <property type="project" value="EnsemblFungi"/>
</dbReference>
<keyword evidence="4" id="KW-0539">Nucleus</keyword>
<dbReference type="GO" id="GO:0034511">
    <property type="term" value="F:U3 snoRNA binding"/>
    <property type="evidence" value="ECO:0007669"/>
    <property type="project" value="EnsemblFungi"/>
</dbReference>